<feature type="transmembrane region" description="Helical" evidence="1">
    <location>
        <begin position="66"/>
        <end position="84"/>
    </location>
</feature>
<evidence type="ECO:0000256" key="1">
    <source>
        <dbReference type="SAM" id="Phobius"/>
    </source>
</evidence>
<organism evidence="2 3">
    <name type="scientific">Candidatus Mediterraneibacter quadrami</name>
    <dbReference type="NCBI Taxonomy" id="2838684"/>
    <lineage>
        <taxon>Bacteria</taxon>
        <taxon>Bacillati</taxon>
        <taxon>Bacillota</taxon>
        <taxon>Clostridia</taxon>
        <taxon>Lachnospirales</taxon>
        <taxon>Lachnospiraceae</taxon>
        <taxon>Mediterraneibacter</taxon>
    </lineage>
</organism>
<reference evidence="2" key="1">
    <citation type="journal article" date="2021" name="PeerJ">
        <title>Extensive microbial diversity within the chicken gut microbiome revealed by metagenomics and culture.</title>
        <authorList>
            <person name="Gilroy R."/>
            <person name="Ravi A."/>
            <person name="Getino M."/>
            <person name="Pursley I."/>
            <person name="Horton D.L."/>
            <person name="Alikhan N.F."/>
            <person name="Baker D."/>
            <person name="Gharbi K."/>
            <person name="Hall N."/>
            <person name="Watson M."/>
            <person name="Adriaenssens E.M."/>
            <person name="Foster-Nyarko E."/>
            <person name="Jarju S."/>
            <person name="Secka A."/>
            <person name="Antonio M."/>
            <person name="Oren A."/>
            <person name="Chaudhuri R.R."/>
            <person name="La Ragione R."/>
            <person name="Hildebrand F."/>
            <person name="Pallen M.J."/>
        </authorList>
    </citation>
    <scope>NUCLEOTIDE SEQUENCE</scope>
    <source>
        <strain evidence="2">ChiBcec15-3976</strain>
    </source>
</reference>
<evidence type="ECO:0000313" key="3">
    <source>
        <dbReference type="Proteomes" id="UP000823909"/>
    </source>
</evidence>
<evidence type="ECO:0000313" key="2">
    <source>
        <dbReference type="EMBL" id="HJD41584.1"/>
    </source>
</evidence>
<keyword evidence="1" id="KW-0812">Transmembrane</keyword>
<comment type="caution">
    <text evidence="2">The sequence shown here is derived from an EMBL/GenBank/DDBJ whole genome shotgun (WGS) entry which is preliminary data.</text>
</comment>
<dbReference type="Proteomes" id="UP000823909">
    <property type="component" value="Unassembled WGS sequence"/>
</dbReference>
<proteinExistence type="predicted"/>
<protein>
    <submittedName>
        <fullName evidence="2">Stage III sporulation protein AD</fullName>
    </submittedName>
</protein>
<dbReference type="Pfam" id="PF06686">
    <property type="entry name" value="SpoIIIAC"/>
    <property type="match status" value="2"/>
</dbReference>
<gene>
    <name evidence="2" type="ORF">H9910_01030</name>
</gene>
<keyword evidence="1" id="KW-0472">Membrane</keyword>
<accession>A0A9D2U6Z7</accession>
<dbReference type="AlphaFoldDB" id="A0A9D2U6Z7"/>
<keyword evidence="1" id="KW-1133">Transmembrane helix</keyword>
<name>A0A9D2U6Z7_9FIRM</name>
<dbReference type="EMBL" id="DWUU01000008">
    <property type="protein sequence ID" value="HJD41584.1"/>
    <property type="molecule type" value="Genomic_DNA"/>
</dbReference>
<reference evidence="2" key="2">
    <citation type="submission" date="2021-04" db="EMBL/GenBank/DDBJ databases">
        <authorList>
            <person name="Gilroy R."/>
        </authorList>
    </citation>
    <scope>NUCLEOTIDE SEQUENCE</scope>
    <source>
        <strain evidence="2">ChiBcec15-3976</strain>
    </source>
</reference>
<dbReference type="InterPro" id="IPR025664">
    <property type="entry name" value="Spore_III_AC/AD"/>
</dbReference>
<sequence>MSMIQIGMIAVIGTVLAVQMKSSGRTEYATCVCVAAGLLLFSFIVERLGYFTDTVGKILSWLHLDTGYLSVMLKMIGITCIAEFTSGICRDAGCQTLAGQVELFGKLTILSLGMPVLLALLETIQEFLS</sequence>
<feature type="transmembrane region" description="Helical" evidence="1">
    <location>
        <begin position="27"/>
        <end position="45"/>
    </location>
</feature>